<evidence type="ECO:0000259" key="4">
    <source>
        <dbReference type="PROSITE" id="PS01180"/>
    </source>
</evidence>
<dbReference type="CDD" id="cd00041">
    <property type="entry name" value="CUB"/>
    <property type="match status" value="2"/>
</dbReference>
<dbReference type="Gene3D" id="2.60.120.290">
    <property type="entry name" value="Spermadhesin, CUB domain"/>
    <property type="match status" value="2"/>
</dbReference>
<dbReference type="Proteomes" id="UP000001645">
    <property type="component" value="Chromosome 3"/>
</dbReference>
<comment type="caution">
    <text evidence="3">Lacks conserved residue(s) required for the propagation of feature annotation.</text>
</comment>
<reference evidence="6" key="3">
    <citation type="submission" date="2025-09" db="UniProtKB">
        <authorList>
            <consortium name="Ensembl"/>
        </authorList>
    </citation>
    <scope>IDENTIFICATION</scope>
</reference>
<dbReference type="CDD" id="cd00033">
    <property type="entry name" value="CCP"/>
    <property type="match status" value="1"/>
</dbReference>
<reference evidence="6 7" key="1">
    <citation type="journal article" date="2010" name="PLoS Biol.">
        <title>Multi-platform next-generation sequencing of the domestic turkey (Meleagris gallopavo): genome assembly and analysis.</title>
        <authorList>
            <person name="Dalloul R.A."/>
            <person name="Long J.A."/>
            <person name="Zimin A.V."/>
            <person name="Aslam L."/>
            <person name="Beal K."/>
            <person name="Blomberg L.A."/>
            <person name="Bouffard P."/>
            <person name="Burt D.W."/>
            <person name="Crasta O."/>
            <person name="Crooijmans R.P."/>
            <person name="Cooper K."/>
            <person name="Coulombe R.A."/>
            <person name="De S."/>
            <person name="Delany M.E."/>
            <person name="Dodgson J.B."/>
            <person name="Dong J.J."/>
            <person name="Evans C."/>
            <person name="Frederickson K.M."/>
            <person name="Flicek P."/>
            <person name="Florea L."/>
            <person name="Folkerts O."/>
            <person name="Groenen M.A."/>
            <person name="Harkins T.T."/>
            <person name="Herrero J."/>
            <person name="Hoffmann S."/>
            <person name="Megens H.J."/>
            <person name="Jiang A."/>
            <person name="de Jong P."/>
            <person name="Kaiser P."/>
            <person name="Kim H."/>
            <person name="Kim K.W."/>
            <person name="Kim S."/>
            <person name="Langenberger D."/>
            <person name="Lee M.K."/>
            <person name="Lee T."/>
            <person name="Mane S."/>
            <person name="Marcais G."/>
            <person name="Marz M."/>
            <person name="McElroy A.P."/>
            <person name="Modise T."/>
            <person name="Nefedov M."/>
            <person name="Notredame C."/>
            <person name="Paton I.R."/>
            <person name="Payne W.S."/>
            <person name="Pertea G."/>
            <person name="Prickett D."/>
            <person name="Puiu D."/>
            <person name="Qioa D."/>
            <person name="Raineri E."/>
            <person name="Ruffier M."/>
            <person name="Salzberg S.L."/>
            <person name="Schatz M.C."/>
            <person name="Scheuring C."/>
            <person name="Schmidt C.J."/>
            <person name="Schroeder S."/>
            <person name="Searle S.M."/>
            <person name="Smith E.J."/>
            <person name="Smith J."/>
            <person name="Sonstegard T.S."/>
            <person name="Stadler P.F."/>
            <person name="Tafer H."/>
            <person name="Tu Z.J."/>
            <person name="Van Tassell C.P."/>
            <person name="Vilella A.J."/>
            <person name="Williams K.P."/>
            <person name="Yorke J.A."/>
            <person name="Zhang L."/>
            <person name="Zhang H.B."/>
            <person name="Zhang X."/>
            <person name="Zhang Y."/>
            <person name="Reed K.M."/>
        </authorList>
    </citation>
    <scope>NUCLEOTIDE SEQUENCE [LARGE SCALE GENOMIC DNA]</scope>
</reference>
<dbReference type="Gene3D" id="2.10.70.10">
    <property type="entry name" value="Complement Module, domain 1"/>
    <property type="match status" value="1"/>
</dbReference>
<dbReference type="FunFam" id="2.10.70.10:FF:000002">
    <property type="entry name" value="CUB and Sushi multiple domains 3"/>
    <property type="match status" value="1"/>
</dbReference>
<dbReference type="FunFam" id="2.60.120.290:FF:000001">
    <property type="entry name" value="CUB and sushi domain-containing protein 3 isoform X1"/>
    <property type="match status" value="2"/>
</dbReference>
<dbReference type="Pfam" id="PF00431">
    <property type="entry name" value="CUB"/>
    <property type="match status" value="2"/>
</dbReference>
<feature type="domain" description="Sushi" evidence="5">
    <location>
        <begin position="108"/>
        <end position="167"/>
    </location>
</feature>
<dbReference type="SMART" id="SM00042">
    <property type="entry name" value="CUB"/>
    <property type="match status" value="2"/>
</dbReference>
<accession>A0A803YLU1</accession>
<dbReference type="SUPFAM" id="SSF57535">
    <property type="entry name" value="Complement control module/SCR domain"/>
    <property type="match status" value="1"/>
</dbReference>
<keyword evidence="1" id="KW-0677">Repeat</keyword>
<dbReference type="PROSITE" id="PS01180">
    <property type="entry name" value="CUB"/>
    <property type="match status" value="2"/>
</dbReference>
<keyword evidence="2" id="KW-1015">Disulfide bond</keyword>
<dbReference type="InterPro" id="IPR035914">
    <property type="entry name" value="Sperma_CUB_dom_sf"/>
</dbReference>
<dbReference type="Ensembl" id="ENSMGAT00000037111.1">
    <property type="protein sequence ID" value="ENSMGAP00000032739.1"/>
    <property type="gene ID" value="ENSMGAG00000019840.1"/>
</dbReference>
<evidence type="ECO:0000313" key="6">
    <source>
        <dbReference type="Ensembl" id="ENSMGAP00000032739.1"/>
    </source>
</evidence>
<dbReference type="PROSITE" id="PS50923">
    <property type="entry name" value="SUSHI"/>
    <property type="match status" value="1"/>
</dbReference>
<evidence type="ECO:0000259" key="5">
    <source>
        <dbReference type="PROSITE" id="PS50923"/>
    </source>
</evidence>
<evidence type="ECO:0000256" key="2">
    <source>
        <dbReference type="ARBA" id="ARBA00023157"/>
    </source>
</evidence>
<dbReference type="InterPro" id="IPR000436">
    <property type="entry name" value="Sushi_SCR_CCP_dom"/>
</dbReference>
<dbReference type="AlphaFoldDB" id="A0A803YLU1"/>
<evidence type="ECO:0008006" key="8">
    <source>
        <dbReference type="Google" id="ProtNLM"/>
    </source>
</evidence>
<name>A0A803YLU1_MELGA</name>
<dbReference type="Pfam" id="PF00084">
    <property type="entry name" value="Sushi"/>
    <property type="match status" value="1"/>
</dbReference>
<feature type="domain" description="CUB" evidence="4">
    <location>
        <begin position="169"/>
        <end position="280"/>
    </location>
</feature>
<dbReference type="InterPro" id="IPR035976">
    <property type="entry name" value="Sushi/SCR/CCP_sf"/>
</dbReference>
<reference evidence="6" key="2">
    <citation type="submission" date="2025-08" db="UniProtKB">
        <authorList>
            <consortium name="Ensembl"/>
        </authorList>
    </citation>
    <scope>IDENTIFICATION</scope>
</reference>
<dbReference type="PANTHER" id="PTHR24251">
    <property type="entry name" value="OVOCHYMASE-RELATED"/>
    <property type="match status" value="1"/>
</dbReference>
<proteinExistence type="predicted"/>
<protein>
    <recommendedName>
        <fullName evidence="8">CUB and Sushi multiple domains 3</fullName>
    </recommendedName>
</protein>
<evidence type="ECO:0000313" key="7">
    <source>
        <dbReference type="Proteomes" id="UP000001645"/>
    </source>
</evidence>
<sequence>MSDFSGVILSPGFPGNYPSSLDCTWTIKLPIGFGVHLQFVNFSTETIHDYLEVRSGSTETSNVIGRLSGPQLPASLFSTTHETSLYFHSDYSQNKQGFHIVYQAYQLQSCPDPRPFRNGFVIGTDFTVGQTISFECFPGYTLIGNSALTCLHGVSRNWNHPLPRCEALCGGNITAMNGTIYSPGYPDEYPNFQDCFWLVRVPPGNGIYINFTVLQTEPIYDFITVWDGPDQTSPQIGQFSGNTALESVYSTSNQILIKFHSDFTTSGFFVLSYHGKYDKLYFLEPVLY</sequence>
<evidence type="ECO:0000256" key="1">
    <source>
        <dbReference type="ARBA" id="ARBA00022737"/>
    </source>
</evidence>
<dbReference type="SMART" id="SM00032">
    <property type="entry name" value="CCP"/>
    <property type="match status" value="1"/>
</dbReference>
<dbReference type="SUPFAM" id="SSF49854">
    <property type="entry name" value="Spermadhesin, CUB domain"/>
    <property type="match status" value="2"/>
</dbReference>
<keyword evidence="3" id="KW-0768">Sushi</keyword>
<dbReference type="InParanoid" id="A0A803YLU1"/>
<dbReference type="InterPro" id="IPR000859">
    <property type="entry name" value="CUB_dom"/>
</dbReference>
<feature type="domain" description="CUB" evidence="4">
    <location>
        <begin position="1"/>
        <end position="105"/>
    </location>
</feature>
<evidence type="ECO:0000256" key="3">
    <source>
        <dbReference type="PROSITE-ProRule" id="PRU00302"/>
    </source>
</evidence>
<dbReference type="GeneTree" id="ENSGT00940000155549"/>
<keyword evidence="7" id="KW-1185">Reference proteome</keyword>
<organism evidence="6 7">
    <name type="scientific">Meleagris gallopavo</name>
    <name type="common">Wild turkey</name>
    <dbReference type="NCBI Taxonomy" id="9103"/>
    <lineage>
        <taxon>Eukaryota</taxon>
        <taxon>Metazoa</taxon>
        <taxon>Chordata</taxon>
        <taxon>Craniata</taxon>
        <taxon>Vertebrata</taxon>
        <taxon>Euteleostomi</taxon>
        <taxon>Archelosauria</taxon>
        <taxon>Archosauria</taxon>
        <taxon>Dinosauria</taxon>
        <taxon>Saurischia</taxon>
        <taxon>Theropoda</taxon>
        <taxon>Coelurosauria</taxon>
        <taxon>Aves</taxon>
        <taxon>Neognathae</taxon>
        <taxon>Galloanserae</taxon>
        <taxon>Galliformes</taxon>
        <taxon>Phasianidae</taxon>
        <taxon>Meleagridinae</taxon>
        <taxon>Meleagris</taxon>
    </lineage>
</organism>